<feature type="domain" description="Pyridoxamine 5'-phosphate oxidase N-terminal" evidence="2">
    <location>
        <begin position="31"/>
        <end position="130"/>
    </location>
</feature>
<feature type="compositionally biased region" description="Basic and acidic residues" evidence="1">
    <location>
        <begin position="192"/>
        <end position="212"/>
    </location>
</feature>
<keyword evidence="4" id="KW-1185">Reference proteome</keyword>
<evidence type="ECO:0000259" key="2">
    <source>
        <dbReference type="Pfam" id="PF01243"/>
    </source>
</evidence>
<accession>A0ABS4HME3</accession>
<dbReference type="SUPFAM" id="SSF50475">
    <property type="entry name" value="FMN-binding split barrel"/>
    <property type="match status" value="1"/>
</dbReference>
<evidence type="ECO:0000313" key="3">
    <source>
        <dbReference type="EMBL" id="MBP1951542.1"/>
    </source>
</evidence>
<dbReference type="InterPro" id="IPR012349">
    <property type="entry name" value="Split_barrel_FMN-bd"/>
</dbReference>
<evidence type="ECO:0000256" key="1">
    <source>
        <dbReference type="SAM" id="MobiDB-lite"/>
    </source>
</evidence>
<dbReference type="Pfam" id="PF01243">
    <property type="entry name" value="PNPOx_N"/>
    <property type="match status" value="1"/>
</dbReference>
<organism evidence="3 4">
    <name type="scientific">Jeotgalicoccus aerolatus</name>
    <dbReference type="NCBI Taxonomy" id="709510"/>
    <lineage>
        <taxon>Bacteria</taxon>
        <taxon>Bacillati</taxon>
        <taxon>Bacillota</taxon>
        <taxon>Bacilli</taxon>
        <taxon>Bacillales</taxon>
        <taxon>Staphylococcaceae</taxon>
        <taxon>Jeotgalicoccus</taxon>
    </lineage>
</organism>
<sequence length="212" mass="24332">MSQGERNLQEMHGTKRRADAFYNNQMIDYLNTEMQEFVKARQFLFMSTSDAGGNCDSTFKAGEPGFVYIIDNKRLMYPEYRGNGVMASLGNITENPHIGLLFIDFFEDQIGLHVNGAAEIIENDELHTIIPDKNTRTALFAQHENRTELWVVTTVHEAYIHCSKHIPKLVDTKNLTDWGTDDTKNLTDWGTDDTKKKGGDYFKVKQSKKERE</sequence>
<dbReference type="PANTHER" id="PTHR42815">
    <property type="entry name" value="FAD-BINDING, PUTATIVE (AFU_ORTHOLOGUE AFUA_6G07600)-RELATED"/>
    <property type="match status" value="1"/>
</dbReference>
<dbReference type="Proteomes" id="UP001519348">
    <property type="component" value="Unassembled WGS sequence"/>
</dbReference>
<dbReference type="EMBL" id="JAGGKN010000001">
    <property type="protein sequence ID" value="MBP1951542.1"/>
    <property type="molecule type" value="Genomic_DNA"/>
</dbReference>
<dbReference type="Gene3D" id="2.30.110.10">
    <property type="entry name" value="Electron Transport, Fmn-binding Protein, Chain A"/>
    <property type="match status" value="1"/>
</dbReference>
<feature type="region of interest" description="Disordered" evidence="1">
    <location>
        <begin position="183"/>
        <end position="212"/>
    </location>
</feature>
<protein>
    <submittedName>
        <fullName evidence="3">Pyridoxine 5'-phosphate oxidase superfamily flavin-nucleotide-binding protein</fullName>
    </submittedName>
</protein>
<evidence type="ECO:0000313" key="4">
    <source>
        <dbReference type="Proteomes" id="UP001519348"/>
    </source>
</evidence>
<dbReference type="PANTHER" id="PTHR42815:SF2">
    <property type="entry name" value="FAD-BINDING, PUTATIVE (AFU_ORTHOLOGUE AFUA_6G07600)-RELATED"/>
    <property type="match status" value="1"/>
</dbReference>
<reference evidence="3 4" key="1">
    <citation type="submission" date="2021-03" db="EMBL/GenBank/DDBJ databases">
        <title>Genomic Encyclopedia of Type Strains, Phase IV (KMG-IV): sequencing the most valuable type-strain genomes for metagenomic binning, comparative biology and taxonomic classification.</title>
        <authorList>
            <person name="Goeker M."/>
        </authorList>
    </citation>
    <scope>NUCLEOTIDE SEQUENCE [LARGE SCALE GENOMIC DNA]</scope>
    <source>
        <strain evidence="3 4">DSM 22420</strain>
    </source>
</reference>
<gene>
    <name evidence="3" type="ORF">J2Z27_000568</name>
</gene>
<name>A0ABS4HME3_9STAP</name>
<dbReference type="RefSeq" id="WP_186090282.1">
    <property type="nucleotide sequence ID" value="NZ_BMCN01000001.1"/>
</dbReference>
<proteinExistence type="predicted"/>
<comment type="caution">
    <text evidence="3">The sequence shown here is derived from an EMBL/GenBank/DDBJ whole genome shotgun (WGS) entry which is preliminary data.</text>
</comment>
<dbReference type="InterPro" id="IPR011576">
    <property type="entry name" value="Pyridox_Oxase_N"/>
</dbReference>